<dbReference type="GO" id="GO:0005524">
    <property type="term" value="F:ATP binding"/>
    <property type="evidence" value="ECO:0007669"/>
    <property type="project" value="UniProtKB-KW"/>
</dbReference>
<evidence type="ECO:0000313" key="6">
    <source>
        <dbReference type="EMBL" id="KAJ3615467.1"/>
    </source>
</evidence>
<dbReference type="InterPro" id="IPR041679">
    <property type="entry name" value="DNA2/NAM7-like_C"/>
</dbReference>
<organism evidence="6 7">
    <name type="scientific">Zophobas morio</name>
    <dbReference type="NCBI Taxonomy" id="2755281"/>
    <lineage>
        <taxon>Eukaryota</taxon>
        <taxon>Metazoa</taxon>
        <taxon>Ecdysozoa</taxon>
        <taxon>Arthropoda</taxon>
        <taxon>Hexapoda</taxon>
        <taxon>Insecta</taxon>
        <taxon>Pterygota</taxon>
        <taxon>Neoptera</taxon>
        <taxon>Endopterygota</taxon>
        <taxon>Coleoptera</taxon>
        <taxon>Polyphaga</taxon>
        <taxon>Cucujiformia</taxon>
        <taxon>Tenebrionidae</taxon>
        <taxon>Zophobas</taxon>
    </lineage>
</organism>
<dbReference type="SUPFAM" id="SSF52540">
    <property type="entry name" value="P-loop containing nucleoside triphosphate hydrolases"/>
    <property type="match status" value="1"/>
</dbReference>
<dbReference type="InterPro" id="IPR047187">
    <property type="entry name" value="SF1_C_Upf1"/>
</dbReference>
<reference evidence="6" key="1">
    <citation type="journal article" date="2023" name="G3 (Bethesda)">
        <title>Whole genome assemblies of Zophobas morio and Tenebrio molitor.</title>
        <authorList>
            <person name="Kaur S."/>
            <person name="Stinson S.A."/>
            <person name="diCenzo G.C."/>
        </authorList>
    </citation>
    <scope>NUCLEOTIDE SEQUENCE</scope>
    <source>
        <strain evidence="6">QUZm001</strain>
    </source>
</reference>
<dbReference type="Proteomes" id="UP001168821">
    <property type="component" value="Unassembled WGS sequence"/>
</dbReference>
<dbReference type="CDD" id="cd18808">
    <property type="entry name" value="SF1_C_Upf1"/>
    <property type="match status" value="1"/>
</dbReference>
<keyword evidence="4" id="KW-0067">ATP-binding</keyword>
<gene>
    <name evidence="6" type="ORF">Zmor_016393</name>
</gene>
<protein>
    <recommendedName>
        <fullName evidence="5">DNA2/NAM7 helicase-like C-terminal domain-containing protein</fullName>
    </recommendedName>
</protein>
<dbReference type="AlphaFoldDB" id="A0AA38HHN5"/>
<dbReference type="InterPro" id="IPR027417">
    <property type="entry name" value="P-loop_NTPase"/>
</dbReference>
<evidence type="ECO:0000259" key="5">
    <source>
        <dbReference type="Pfam" id="PF13087"/>
    </source>
</evidence>
<name>A0AA38HHN5_9CUCU</name>
<dbReference type="PANTHER" id="PTHR10887:SF495">
    <property type="entry name" value="HELICASE SENATAXIN ISOFORM X1-RELATED"/>
    <property type="match status" value="1"/>
</dbReference>
<dbReference type="Gene3D" id="3.40.50.300">
    <property type="entry name" value="P-loop containing nucleotide triphosphate hydrolases"/>
    <property type="match status" value="2"/>
</dbReference>
<comment type="caution">
    <text evidence="6">The sequence shown here is derived from an EMBL/GenBank/DDBJ whole genome shotgun (WGS) entry which is preliminary data.</text>
</comment>
<keyword evidence="7" id="KW-1185">Reference proteome</keyword>
<dbReference type="GO" id="GO:0004386">
    <property type="term" value="F:helicase activity"/>
    <property type="evidence" value="ECO:0007669"/>
    <property type="project" value="UniProtKB-KW"/>
</dbReference>
<feature type="domain" description="DNA2/NAM7 helicase-like C-terminal" evidence="5">
    <location>
        <begin position="255"/>
        <end position="452"/>
    </location>
</feature>
<evidence type="ECO:0000256" key="2">
    <source>
        <dbReference type="ARBA" id="ARBA00022801"/>
    </source>
</evidence>
<keyword evidence="2" id="KW-0378">Hydrolase</keyword>
<evidence type="ECO:0000256" key="1">
    <source>
        <dbReference type="ARBA" id="ARBA00022741"/>
    </source>
</evidence>
<dbReference type="EMBL" id="JALNTZ010004126">
    <property type="protein sequence ID" value="KAJ3615467.1"/>
    <property type="molecule type" value="Genomic_DNA"/>
</dbReference>
<dbReference type="PANTHER" id="PTHR10887">
    <property type="entry name" value="DNA2/NAM7 HELICASE FAMILY"/>
    <property type="match status" value="1"/>
</dbReference>
<dbReference type="Pfam" id="PF13245">
    <property type="entry name" value="AAA_19"/>
    <property type="match status" value="1"/>
</dbReference>
<keyword evidence="1" id="KW-0547">Nucleotide-binding</keyword>
<sequence>MPLKFINALLKGERIYHTAKDLTDIRTTDCIPYYNHLNPSQRNLILNVLELVQGKANKLQVQLVKGPPGTGKTATISTLLKCLLYLKSERILVAAPSLYAVTELVKKTLLTFDDCSERWFRISNILIVGNEKRLDTMPWIERVYIKERLERLNKALLNIREAVELGPEVVNRERLKKIYYLLKDLSENSDDDIQGRKSFKSQVFTIAIIDEASQVQEADMALVFAFNKLKCLVLVGDEKQLPPVVLSRRLLKLGYNNSLFQRLLKLEYPYLLLDVQYRMHPLISMWPAKTFYEGLLISHKTDGDNVQSGMYCKISDVLTIYDVPLSNHEKKTERGYYNEGEELIIRELISKFKREKGRDLQSIGVISPYKEQVKRMLDLDNVKRCISPSVSNAYPLVQVSTVDGFQGQEFDLVILSTVRSNTSGSIGFLDDARRLNVAITRSKYMMVVVCNQRTLSNNELWKSFLGYVLEHGAIYNKGDEVSLEKLLINELIETKKVEGLIRFLFMGTL</sequence>
<dbReference type="InterPro" id="IPR045055">
    <property type="entry name" value="DNA2/NAM7-like"/>
</dbReference>
<keyword evidence="3" id="KW-0347">Helicase</keyword>
<dbReference type="GO" id="GO:0016787">
    <property type="term" value="F:hydrolase activity"/>
    <property type="evidence" value="ECO:0007669"/>
    <property type="project" value="UniProtKB-KW"/>
</dbReference>
<evidence type="ECO:0000256" key="3">
    <source>
        <dbReference type="ARBA" id="ARBA00022806"/>
    </source>
</evidence>
<dbReference type="GO" id="GO:0005694">
    <property type="term" value="C:chromosome"/>
    <property type="evidence" value="ECO:0007669"/>
    <property type="project" value="UniProtKB-ARBA"/>
</dbReference>
<dbReference type="Pfam" id="PF13087">
    <property type="entry name" value="AAA_12"/>
    <property type="match status" value="1"/>
</dbReference>
<accession>A0AA38HHN5</accession>
<proteinExistence type="predicted"/>
<evidence type="ECO:0000256" key="4">
    <source>
        <dbReference type="ARBA" id="ARBA00022840"/>
    </source>
</evidence>
<evidence type="ECO:0000313" key="7">
    <source>
        <dbReference type="Proteomes" id="UP001168821"/>
    </source>
</evidence>
<dbReference type="FunFam" id="3.40.50.300:FF:000326">
    <property type="entry name" value="P-loop containing nucleoside triphosphate hydrolase"/>
    <property type="match status" value="1"/>
</dbReference>